<accession>A0ACA9L3C2</accession>
<proteinExistence type="predicted"/>
<comment type="caution">
    <text evidence="1">The sequence shown here is derived from an EMBL/GenBank/DDBJ whole genome shotgun (WGS) entry which is preliminary data.</text>
</comment>
<name>A0ACA9L3C2_9GLOM</name>
<sequence length="153" mass="17100">MSLYLLECWNSIPDQRPTIEEIVSKLENINIDNVISVDEAELEDDGDNNKLVTTNIIQKLISEIDDDSEVYRSLNEALSSASNVKTLSTKTSNSTSKIEVLNSASNIEALNFKSNVDEALNVTSNIDKALNSTLNINKNFITNTRSKNTRIYR</sequence>
<keyword evidence="2" id="KW-1185">Reference proteome</keyword>
<dbReference type="Proteomes" id="UP000789920">
    <property type="component" value="Unassembled WGS sequence"/>
</dbReference>
<organism evidence="1 2">
    <name type="scientific">Racocetra persica</name>
    <dbReference type="NCBI Taxonomy" id="160502"/>
    <lineage>
        <taxon>Eukaryota</taxon>
        <taxon>Fungi</taxon>
        <taxon>Fungi incertae sedis</taxon>
        <taxon>Mucoromycota</taxon>
        <taxon>Glomeromycotina</taxon>
        <taxon>Glomeromycetes</taxon>
        <taxon>Diversisporales</taxon>
        <taxon>Gigasporaceae</taxon>
        <taxon>Racocetra</taxon>
    </lineage>
</organism>
<evidence type="ECO:0000313" key="1">
    <source>
        <dbReference type="EMBL" id="CAG8508576.1"/>
    </source>
</evidence>
<protein>
    <submittedName>
        <fullName evidence="1">19895_t:CDS:1</fullName>
    </submittedName>
</protein>
<gene>
    <name evidence="1" type="ORF">RPERSI_LOCUS2153</name>
</gene>
<reference evidence="1" key="1">
    <citation type="submission" date="2021-06" db="EMBL/GenBank/DDBJ databases">
        <authorList>
            <person name="Kallberg Y."/>
            <person name="Tangrot J."/>
            <person name="Rosling A."/>
        </authorList>
    </citation>
    <scope>NUCLEOTIDE SEQUENCE</scope>
    <source>
        <strain evidence="1">MA461A</strain>
    </source>
</reference>
<dbReference type="EMBL" id="CAJVQC010002262">
    <property type="protein sequence ID" value="CAG8508576.1"/>
    <property type="molecule type" value="Genomic_DNA"/>
</dbReference>
<evidence type="ECO:0000313" key="2">
    <source>
        <dbReference type="Proteomes" id="UP000789920"/>
    </source>
</evidence>